<dbReference type="NCBIfam" id="TIGR02117">
    <property type="entry name" value="chp_urease_rgn"/>
    <property type="match status" value="1"/>
</dbReference>
<keyword evidence="2" id="KW-1185">Reference proteome</keyword>
<evidence type="ECO:0000313" key="1">
    <source>
        <dbReference type="EMBL" id="MFD0764749.1"/>
    </source>
</evidence>
<dbReference type="EMBL" id="JBHTIA010000003">
    <property type="protein sequence ID" value="MFD0764749.1"/>
    <property type="molecule type" value="Genomic_DNA"/>
</dbReference>
<evidence type="ECO:0000313" key="2">
    <source>
        <dbReference type="Proteomes" id="UP001597073"/>
    </source>
</evidence>
<gene>
    <name evidence="1" type="ORF">ACFQZI_07770</name>
</gene>
<dbReference type="InterPro" id="IPR011727">
    <property type="entry name" value="CHP02117"/>
</dbReference>
<name>A0ABW2ZF46_9SPHI</name>
<dbReference type="Proteomes" id="UP001597073">
    <property type="component" value="Unassembled WGS sequence"/>
</dbReference>
<proteinExistence type="predicted"/>
<dbReference type="RefSeq" id="WP_377140690.1">
    <property type="nucleotide sequence ID" value="NZ_JBHTIA010000003.1"/>
</dbReference>
<protein>
    <submittedName>
        <fullName evidence="1">TIGR02117 family protein</fullName>
    </submittedName>
</protein>
<dbReference type="Pfam" id="PF09601">
    <property type="entry name" value="DUF2459"/>
    <property type="match status" value="1"/>
</dbReference>
<sequence length="223" mass="25024">MKKFLKITLSVVLGLIAFIALYLMAAFGLSKIAVEAEPAPAQTIEIYILTNGVHTDVVVPIKNDQIDWSKEVKFENTVSKDTTAKLIAFGWGDKGFYLNTPTWADLKFSTAFKAAFALSTSAIHATYHKQLVESSSCKKIAISEEQYARLITYIQNSFQKDANGHVINIKTNANYGETDAFYEANRRYNLFYTCNTWANNALKACGQRACLWTPMDKPIFAKY</sequence>
<comment type="caution">
    <text evidence="1">The sequence shown here is derived from an EMBL/GenBank/DDBJ whole genome shotgun (WGS) entry which is preliminary data.</text>
</comment>
<reference evidence="2" key="1">
    <citation type="journal article" date="2019" name="Int. J. Syst. Evol. Microbiol.">
        <title>The Global Catalogue of Microorganisms (GCM) 10K type strain sequencing project: providing services to taxonomists for standard genome sequencing and annotation.</title>
        <authorList>
            <consortium name="The Broad Institute Genomics Platform"/>
            <consortium name="The Broad Institute Genome Sequencing Center for Infectious Disease"/>
            <person name="Wu L."/>
            <person name="Ma J."/>
        </authorList>
    </citation>
    <scope>NUCLEOTIDE SEQUENCE [LARGE SCALE GENOMIC DNA]</scope>
    <source>
        <strain evidence="2">CCUG 60742</strain>
    </source>
</reference>
<organism evidence="1 2">
    <name type="scientific">Mucilaginibacter lutimaris</name>
    <dbReference type="NCBI Taxonomy" id="931629"/>
    <lineage>
        <taxon>Bacteria</taxon>
        <taxon>Pseudomonadati</taxon>
        <taxon>Bacteroidota</taxon>
        <taxon>Sphingobacteriia</taxon>
        <taxon>Sphingobacteriales</taxon>
        <taxon>Sphingobacteriaceae</taxon>
        <taxon>Mucilaginibacter</taxon>
    </lineage>
</organism>
<accession>A0ABW2ZF46</accession>